<dbReference type="Proteomes" id="UP001562425">
    <property type="component" value="Unassembled WGS sequence"/>
</dbReference>
<protein>
    <submittedName>
        <fullName evidence="2">Uncharacterized protein</fullName>
    </submittedName>
</protein>
<feature type="transmembrane region" description="Helical" evidence="1">
    <location>
        <begin position="274"/>
        <end position="296"/>
    </location>
</feature>
<sequence>MMINKFSNLEGSFVHLITIYTQIVNATLEWDFQLASTPAGVRPSQFARSEIDIAPNVHLVNWPYIEPFLGSVQECLVLLIPEVLKGSFFDNLMIPFSKATCEAYLAIMTSYMLNVDFEPHLETMLDFERSSVQICMNPGEDAKLLRTIFIDELRIDLPEDRIIVSKSSKKWHEITTCAWLMRHEAAEVVLESAINYDLGTMRKKFYMLPQRLTWGPKLHSMARWRPFREHFLSVMDWMVEAGFWTYWNEDARLRHQQQTWDSLKIFSFDDLVSLWYILASGCALSLSVFTGEILIVKILSIL</sequence>
<evidence type="ECO:0000313" key="2">
    <source>
        <dbReference type="EMBL" id="KAL1377233.1"/>
    </source>
</evidence>
<organism evidence="2 3">
    <name type="scientific">Culex pipiens pipiens</name>
    <name type="common">Northern house mosquito</name>
    <dbReference type="NCBI Taxonomy" id="38569"/>
    <lineage>
        <taxon>Eukaryota</taxon>
        <taxon>Metazoa</taxon>
        <taxon>Ecdysozoa</taxon>
        <taxon>Arthropoda</taxon>
        <taxon>Hexapoda</taxon>
        <taxon>Insecta</taxon>
        <taxon>Pterygota</taxon>
        <taxon>Neoptera</taxon>
        <taxon>Endopterygota</taxon>
        <taxon>Diptera</taxon>
        <taxon>Nematocera</taxon>
        <taxon>Culicoidea</taxon>
        <taxon>Culicidae</taxon>
        <taxon>Culicinae</taxon>
        <taxon>Culicini</taxon>
        <taxon>Culex</taxon>
        <taxon>Culex</taxon>
    </lineage>
</organism>
<evidence type="ECO:0000313" key="3">
    <source>
        <dbReference type="Proteomes" id="UP001562425"/>
    </source>
</evidence>
<name>A0ABD1CLK0_CULPP</name>
<keyword evidence="1" id="KW-0812">Transmembrane</keyword>
<dbReference type="AlphaFoldDB" id="A0ABD1CLK0"/>
<dbReference type="EMBL" id="JBEHCU010011102">
    <property type="protein sequence ID" value="KAL1377233.1"/>
    <property type="molecule type" value="Genomic_DNA"/>
</dbReference>
<gene>
    <name evidence="2" type="ORF">pipiens_016407</name>
</gene>
<comment type="caution">
    <text evidence="2">The sequence shown here is derived from an EMBL/GenBank/DDBJ whole genome shotgun (WGS) entry which is preliminary data.</text>
</comment>
<keyword evidence="1" id="KW-0472">Membrane</keyword>
<accession>A0ABD1CLK0</accession>
<keyword evidence="3" id="KW-1185">Reference proteome</keyword>
<reference evidence="2 3" key="1">
    <citation type="submission" date="2024-05" db="EMBL/GenBank/DDBJ databases">
        <title>Culex pipiens pipiens assembly and annotation.</title>
        <authorList>
            <person name="Alout H."/>
            <person name="Durand T."/>
        </authorList>
    </citation>
    <scope>NUCLEOTIDE SEQUENCE [LARGE SCALE GENOMIC DNA]</scope>
    <source>
        <strain evidence="2">HA-2024</strain>
        <tissue evidence="2">Whole body</tissue>
    </source>
</reference>
<evidence type="ECO:0000256" key="1">
    <source>
        <dbReference type="SAM" id="Phobius"/>
    </source>
</evidence>
<keyword evidence="1" id="KW-1133">Transmembrane helix</keyword>
<proteinExistence type="predicted"/>